<feature type="binding site" evidence="4">
    <location>
        <position position="386"/>
    </location>
    <ligand>
        <name>S-adenosyl-L-methionine</name>
        <dbReference type="ChEBI" id="CHEBI:59789"/>
    </ligand>
</feature>
<comment type="similarity">
    <text evidence="4">Belongs to the class I-like SAM-binding methyltransferase superfamily. RNA M5U methyltransferase family.</text>
</comment>
<reference evidence="7" key="1">
    <citation type="submission" date="2022-06" db="EMBL/GenBank/DDBJ databases">
        <title>Genome sequence of Phormidium yuhuli AB48 isolated from an industrial photobioreactor environment.</title>
        <authorList>
            <person name="Qiu Y."/>
            <person name="Noonan A.J.C."/>
            <person name="Dofher K."/>
            <person name="Koch M."/>
            <person name="Kieft B."/>
            <person name="Lin X."/>
            <person name="Ziels R.M."/>
            <person name="Hallam S.J."/>
        </authorList>
    </citation>
    <scope>NUCLEOTIDE SEQUENCE</scope>
    <source>
        <strain evidence="7">AB48</strain>
    </source>
</reference>
<evidence type="ECO:0000313" key="7">
    <source>
        <dbReference type="EMBL" id="USR92746.1"/>
    </source>
</evidence>
<dbReference type="PROSITE" id="PS01230">
    <property type="entry name" value="TRMA_1"/>
    <property type="match status" value="1"/>
</dbReference>
<dbReference type="Gene3D" id="3.40.50.150">
    <property type="entry name" value="Vaccinia Virus protein VP39"/>
    <property type="match status" value="1"/>
</dbReference>
<dbReference type="CDD" id="cd02440">
    <property type="entry name" value="AdoMet_MTases"/>
    <property type="match status" value="1"/>
</dbReference>
<dbReference type="SUPFAM" id="SSF53335">
    <property type="entry name" value="S-adenosyl-L-methionine-dependent methyltransferases"/>
    <property type="match status" value="1"/>
</dbReference>
<dbReference type="InterPro" id="IPR029063">
    <property type="entry name" value="SAM-dependent_MTases_sf"/>
</dbReference>
<keyword evidence="3 4" id="KW-0949">S-adenosyl-L-methionine</keyword>
<dbReference type="InterPro" id="IPR002792">
    <property type="entry name" value="TRAM_dom"/>
</dbReference>
<dbReference type="PROSITE" id="PS01231">
    <property type="entry name" value="TRMA_2"/>
    <property type="match status" value="1"/>
</dbReference>
<dbReference type="EC" id="2.1.1.190" evidence="7"/>
<keyword evidence="2 4" id="KW-0808">Transferase</keyword>
<dbReference type="Gene3D" id="2.40.50.140">
    <property type="entry name" value="Nucleic acid-binding proteins"/>
    <property type="match status" value="1"/>
</dbReference>
<dbReference type="Gene3D" id="2.40.50.1070">
    <property type="match status" value="1"/>
</dbReference>
<feature type="binding site" evidence="4">
    <location>
        <position position="333"/>
    </location>
    <ligand>
        <name>S-adenosyl-L-methionine</name>
        <dbReference type="ChEBI" id="CHEBI:59789"/>
    </ligand>
</feature>
<evidence type="ECO:0000256" key="4">
    <source>
        <dbReference type="PROSITE-ProRule" id="PRU01024"/>
    </source>
</evidence>
<feature type="active site" evidence="5">
    <location>
        <position position="413"/>
    </location>
</feature>
<name>A0ABY5AV35_9CYAN</name>
<dbReference type="PROSITE" id="PS51687">
    <property type="entry name" value="SAM_MT_RNA_M5U"/>
    <property type="match status" value="1"/>
</dbReference>
<gene>
    <name evidence="7" type="primary">rlmD</name>
    <name evidence="7" type="ORF">NEA10_08555</name>
</gene>
<dbReference type="Pfam" id="PF01938">
    <property type="entry name" value="TRAM"/>
    <property type="match status" value="1"/>
</dbReference>
<feature type="domain" description="TRAM" evidence="6">
    <location>
        <begin position="1"/>
        <end position="58"/>
    </location>
</feature>
<sequence>MEQGQVIEVEITDLADAGDGVGKWDDRVVFVPDTAIGDRAQVRLVQVKRNYARGKLQQLSHPSPTRQRPPCIVADKCGGCQWQHIEHSAQLAAKQNQVIQALVRIGGFANPPVAAVQTSGEKLGYRNKATYPVQVSPNGDIRAGYYQKGSHKLVNLNQCPVQDERLNPFLAQIKRDIGAQGWTIYNERQHQGEIRHLGVRVGRRTGQVLLTLVAKSGKLPQLEAQAHRWLENFDNLVGVCLNINGDRTNAIFGQSTRTLAGQSFLQEEFAGLQFRLRSDTFFQVNTEAAELIWQAIAQELNLQGHETVLDTYCGIGTFSLPLAQQVRQVWGLEVHAGSVAQARENAQLNQIENVEFYTGDVGQLLAENSPLWQEHPQEKPDIVVIDPPRQGCQPPVLEALIDRGCDRLVYISCKPSTLARDLKHLCAGGYDLRQVQPIDLFPQTAHIEAIAFLTRNNRTCQS</sequence>
<dbReference type="EMBL" id="CP098611">
    <property type="protein sequence ID" value="USR92746.1"/>
    <property type="molecule type" value="Genomic_DNA"/>
</dbReference>
<dbReference type="SUPFAM" id="SSF50249">
    <property type="entry name" value="Nucleic acid-binding proteins"/>
    <property type="match status" value="1"/>
</dbReference>
<dbReference type="GO" id="GO:0032259">
    <property type="term" value="P:methylation"/>
    <property type="evidence" value="ECO:0007669"/>
    <property type="project" value="UniProtKB-KW"/>
</dbReference>
<dbReference type="NCBIfam" id="TIGR00479">
    <property type="entry name" value="rumA"/>
    <property type="match status" value="1"/>
</dbReference>
<dbReference type="Pfam" id="PF05958">
    <property type="entry name" value="tRNA_U5-meth_tr"/>
    <property type="match status" value="1"/>
</dbReference>
<dbReference type="RefSeq" id="WP_252664895.1">
    <property type="nucleotide sequence ID" value="NZ_CP098611.1"/>
</dbReference>
<dbReference type="InterPro" id="IPR010280">
    <property type="entry name" value="U5_MeTrfase_fam"/>
</dbReference>
<dbReference type="GO" id="GO:0008168">
    <property type="term" value="F:methyltransferase activity"/>
    <property type="evidence" value="ECO:0007669"/>
    <property type="project" value="UniProtKB-KW"/>
</dbReference>
<keyword evidence="1 4" id="KW-0489">Methyltransferase</keyword>
<dbReference type="Proteomes" id="UP001056708">
    <property type="component" value="Chromosome"/>
</dbReference>
<protein>
    <submittedName>
        <fullName evidence="7">23S rRNA (Uracil(1939)-C(5))-methyltransferase RlmD</fullName>
        <ecNumber evidence="7">2.1.1.190</ecNumber>
    </submittedName>
</protein>
<feature type="binding site" evidence="4">
    <location>
        <position position="312"/>
    </location>
    <ligand>
        <name>S-adenosyl-L-methionine</name>
        <dbReference type="ChEBI" id="CHEBI:59789"/>
    </ligand>
</feature>
<proteinExistence type="inferred from homology"/>
<dbReference type="PANTHER" id="PTHR11061:SF30">
    <property type="entry name" value="TRNA (URACIL(54)-C(5))-METHYLTRANSFERASE"/>
    <property type="match status" value="1"/>
</dbReference>
<organism evidence="7 8">
    <name type="scientific">Phormidium yuhuli AB48</name>
    <dbReference type="NCBI Taxonomy" id="2940671"/>
    <lineage>
        <taxon>Bacteria</taxon>
        <taxon>Bacillati</taxon>
        <taxon>Cyanobacteriota</taxon>
        <taxon>Cyanophyceae</taxon>
        <taxon>Oscillatoriophycideae</taxon>
        <taxon>Oscillatoriales</taxon>
        <taxon>Oscillatoriaceae</taxon>
        <taxon>Phormidium</taxon>
        <taxon>Phormidium yuhuli</taxon>
    </lineage>
</organism>
<evidence type="ECO:0000256" key="1">
    <source>
        <dbReference type="ARBA" id="ARBA00022603"/>
    </source>
</evidence>
<dbReference type="InterPro" id="IPR012340">
    <property type="entry name" value="NA-bd_OB-fold"/>
</dbReference>
<accession>A0ABY5AV35</accession>
<keyword evidence="8" id="KW-1185">Reference proteome</keyword>
<evidence type="ECO:0000256" key="2">
    <source>
        <dbReference type="ARBA" id="ARBA00022679"/>
    </source>
</evidence>
<dbReference type="InterPro" id="IPR030391">
    <property type="entry name" value="MeTrfase_TrmA_CS"/>
</dbReference>
<feature type="binding site" evidence="4">
    <location>
        <position position="283"/>
    </location>
    <ligand>
        <name>S-adenosyl-L-methionine</name>
        <dbReference type="ChEBI" id="CHEBI:59789"/>
    </ligand>
</feature>
<evidence type="ECO:0000256" key="5">
    <source>
        <dbReference type="PROSITE-ProRule" id="PRU10015"/>
    </source>
</evidence>
<evidence type="ECO:0000259" key="6">
    <source>
        <dbReference type="PROSITE" id="PS50926"/>
    </source>
</evidence>
<dbReference type="PROSITE" id="PS50926">
    <property type="entry name" value="TRAM"/>
    <property type="match status" value="1"/>
</dbReference>
<evidence type="ECO:0000256" key="3">
    <source>
        <dbReference type="ARBA" id="ARBA00022691"/>
    </source>
</evidence>
<dbReference type="PANTHER" id="PTHR11061">
    <property type="entry name" value="RNA M5U METHYLTRANSFERASE"/>
    <property type="match status" value="1"/>
</dbReference>
<dbReference type="InterPro" id="IPR030390">
    <property type="entry name" value="MeTrfase_TrmA_AS"/>
</dbReference>
<evidence type="ECO:0000313" key="8">
    <source>
        <dbReference type="Proteomes" id="UP001056708"/>
    </source>
</evidence>
<feature type="active site" description="Nucleophile" evidence="4">
    <location>
        <position position="413"/>
    </location>
</feature>